<dbReference type="InterPro" id="IPR014001">
    <property type="entry name" value="Helicase_ATP-bd"/>
</dbReference>
<evidence type="ECO:0000256" key="1">
    <source>
        <dbReference type="ARBA" id="ARBA00022722"/>
    </source>
</evidence>
<evidence type="ECO:0000256" key="6">
    <source>
        <dbReference type="ARBA" id="ARBA00022839"/>
    </source>
</evidence>
<dbReference type="PANTHER" id="PTHR43788:SF6">
    <property type="entry name" value="DNA HELICASE B"/>
    <property type="match status" value="1"/>
</dbReference>
<evidence type="ECO:0000256" key="10">
    <source>
        <dbReference type="ARBA" id="ARBA00023235"/>
    </source>
</evidence>
<organism evidence="13 14">
    <name type="scientific">Candidatus Competibacter phosphatis</name>
    <dbReference type="NCBI Taxonomy" id="221280"/>
    <lineage>
        <taxon>Bacteria</taxon>
        <taxon>Pseudomonadati</taxon>
        <taxon>Pseudomonadota</taxon>
        <taxon>Gammaproteobacteria</taxon>
        <taxon>Candidatus Competibacteraceae</taxon>
        <taxon>Candidatus Competibacter</taxon>
    </lineage>
</organism>
<keyword evidence="6 11" id="KW-0269">Exonuclease</keyword>
<dbReference type="Gene3D" id="1.10.10.1020">
    <property type="entry name" value="RecBCD complex, subunit RecD, N-terminal domain"/>
    <property type="match status" value="1"/>
</dbReference>
<dbReference type="Gene3D" id="3.40.50.300">
    <property type="entry name" value="P-loop containing nucleotide triphosphate hydrolases"/>
    <property type="match status" value="2"/>
</dbReference>
<feature type="domain" description="Helicase ATP-binding" evidence="12">
    <location>
        <begin position="183"/>
        <end position="328"/>
    </location>
</feature>
<evidence type="ECO:0000259" key="12">
    <source>
        <dbReference type="PROSITE" id="PS51192"/>
    </source>
</evidence>
<dbReference type="PROSITE" id="PS51192">
    <property type="entry name" value="HELICASE_ATP_BIND_1"/>
    <property type="match status" value="1"/>
</dbReference>
<keyword evidence="9 11" id="KW-0234">DNA repair</keyword>
<evidence type="ECO:0000256" key="5">
    <source>
        <dbReference type="ARBA" id="ARBA00022806"/>
    </source>
</evidence>
<evidence type="ECO:0000256" key="9">
    <source>
        <dbReference type="ARBA" id="ARBA00023204"/>
    </source>
</evidence>
<proteinExistence type="inferred from homology"/>
<reference evidence="13 14" key="1">
    <citation type="submission" date="2019-03" db="EMBL/GenBank/DDBJ databases">
        <title>Metabolic reconstructions from genomes of highly enriched 'Candidatus Accumulibacter' and 'Candidatus Competibacter' bioreactor populations.</title>
        <authorList>
            <person name="Annavajhala M.K."/>
            <person name="Welles L."/>
            <person name="Abbas B."/>
            <person name="Sorokin D."/>
            <person name="Park H."/>
            <person name="Van Loosdrecht M."/>
            <person name="Chandran K."/>
        </authorList>
    </citation>
    <scope>NUCLEOTIDE SEQUENCE [LARGE SCALE GENOMIC DNA]</scope>
    <source>
        <strain evidence="13 14">SBR_G</strain>
    </source>
</reference>
<evidence type="ECO:0000256" key="4">
    <source>
        <dbReference type="ARBA" id="ARBA00022801"/>
    </source>
</evidence>
<evidence type="ECO:0000256" key="11">
    <source>
        <dbReference type="HAMAP-Rule" id="MF_01487"/>
    </source>
</evidence>
<protein>
    <recommendedName>
        <fullName evidence="11">RecBCD enzyme subunit RecD</fullName>
        <ecNumber evidence="11">5.6.2.3</ecNumber>
    </recommendedName>
    <alternativeName>
        <fullName evidence="11">DNA 5'-3' helicase subunit RecD</fullName>
    </alternativeName>
    <alternativeName>
        <fullName evidence="11">Exonuclease V subunit RecD</fullName>
        <shortName evidence="11">ExoV subunit RecD</shortName>
    </alternativeName>
    <alternativeName>
        <fullName evidence="11">Helicase/nuclease RecBCD subunit RecD</fullName>
    </alternativeName>
</protein>
<dbReference type="InterPro" id="IPR041851">
    <property type="entry name" value="RecD_N_sf"/>
</dbReference>
<keyword evidence="7 11" id="KW-0067">ATP-binding</keyword>
<comment type="function">
    <text evidence="11">A helicase/nuclease that prepares dsDNA breaks (DSB) for recombinational DNA repair. Binds to DSBs and unwinds DNA via a highly rapid and processive ATP-dependent bidirectional helicase activity. Unwinds dsDNA until it encounters a Chi (crossover hotspot instigator) sequence from the 3' direction. Cuts ssDNA a few nucleotides 3' to the Chi site. The properties and activities of the enzyme are changed at Chi. The Chi-altered holoenzyme produces a long 3'-ssDNA overhang and facilitates RecA-binding to the ssDNA for homologous DNA recombination and repair. Holoenzyme degrades any linearized DNA that is unable to undergo homologous recombination. In the holoenzyme this subunit has ssDNA-dependent ATPase and 5'-3' helicase activity. When added to pre-assembled RecBC greatly stimulates nuclease activity and augments holoenzyme processivity. Negatively regulates the RecA-loading ability of RecBCD.</text>
</comment>
<evidence type="ECO:0000313" key="13">
    <source>
        <dbReference type="EMBL" id="NMQ20819.1"/>
    </source>
</evidence>
<keyword evidence="3 11" id="KW-0227">DNA damage</keyword>
<dbReference type="Pfam" id="PF13538">
    <property type="entry name" value="UvrD_C_2"/>
    <property type="match status" value="1"/>
</dbReference>
<dbReference type="EMBL" id="SPMZ01000064">
    <property type="protein sequence ID" value="NMQ20819.1"/>
    <property type="molecule type" value="Genomic_DNA"/>
</dbReference>
<dbReference type="Pfam" id="PF13245">
    <property type="entry name" value="AAA_19"/>
    <property type="match status" value="1"/>
</dbReference>
<sequence length="640" mass="69508">MSENASSKNALPAANADPVLSVLYEQGLLSDLDVHFARFMNRLADGGSPDLALAAALASHASGQGDICINLRQWARRRSWGAETESAEPSPVAPPPVGDWLASLRASSVVGRPGERQPLVLDRRGRLYLYRYWEYEQCLADDLLRRSQAASPSVDEARLRADLDRLFPHHPQLSGPDWQKVAAAVAALKQVCVISGGPGTGKTSTVLRILALLAGQAVERPLRIALAAPTGKAAARLQESIRAAKPLLDLEAEQLAQIPEEASTLHRLLGARPDSVYFRYNRDDPLPLDVLVVDEVSMVGLALLAKTVTALPAEARLILLGDKDQLASVEAGAVLGDLCAGAGRFSPEFQMQLATLTGEPLPRGRESSSPLVDAIVLLRHSYRFGADSGIGALARAVNRGKSTEALDLLVGAPHEDIVWQELADPADLPEWLAEPVTAGFAPYLRAVREGAGPAAVFEQFNRFRVLAALRGGPFGVEALNRLCEAALFAQGLIDTHSIWYAGRPVMVVRNDYNLRLFNGDIGMTLPDPDAPERVKVFFLGNDGALRSFAPARLPEHETVYAMTVHKSQGSEFEQVLVVTPSEPSPVLSRELLYTALTRAKREAMFYGVPEVFAAAVGRRLRRSSGLRDRLWVEPRTRRDR</sequence>
<dbReference type="SUPFAM" id="SSF52540">
    <property type="entry name" value="P-loop containing nucleoside triphosphate hydrolases"/>
    <property type="match status" value="2"/>
</dbReference>
<dbReference type="InterPro" id="IPR027785">
    <property type="entry name" value="UvrD-like_helicase_C"/>
</dbReference>
<comment type="similarity">
    <text evidence="11">Belongs to the RecD family.</text>
</comment>
<dbReference type="Pfam" id="PF21185">
    <property type="entry name" value="RecD_N"/>
    <property type="match status" value="1"/>
</dbReference>
<dbReference type="InterPro" id="IPR003593">
    <property type="entry name" value="AAA+_ATPase"/>
</dbReference>
<dbReference type="InterPro" id="IPR027417">
    <property type="entry name" value="P-loop_NTPase"/>
</dbReference>
<comment type="miscellaneous">
    <text evidence="11">In the RecBCD complex, RecB has a slow 3'-5' helicase, an exonuclease activity and loads RecA onto ssDNA, RecD has a fast 5'-3' helicase activity, while RecC stimulates the ATPase and processivity of the RecB helicase and contributes to recognition of the Chi site.</text>
</comment>
<comment type="subunit">
    <text evidence="11">Heterotrimer of RecB, RecC and RecD. All subunits contribute to DNA-binding.</text>
</comment>
<dbReference type="GO" id="GO:0008854">
    <property type="term" value="F:exodeoxyribonuclease V activity"/>
    <property type="evidence" value="ECO:0007669"/>
    <property type="project" value="UniProtKB-EC"/>
</dbReference>
<keyword evidence="1 11" id="KW-0540">Nuclease</keyword>
<dbReference type="RefSeq" id="WP_169250087.1">
    <property type="nucleotide sequence ID" value="NZ_SPMZ01000064.1"/>
</dbReference>
<keyword evidence="14" id="KW-1185">Reference proteome</keyword>
<dbReference type="InterPro" id="IPR050534">
    <property type="entry name" value="Coronavir_polyprotein_1ab"/>
</dbReference>
<keyword evidence="2 11" id="KW-0547">Nucleotide-binding</keyword>
<dbReference type="EC" id="5.6.2.3" evidence="11"/>
<keyword evidence="10 11" id="KW-0413">Isomerase</keyword>
<dbReference type="PANTHER" id="PTHR43788">
    <property type="entry name" value="DNA2/NAM7 HELICASE FAMILY MEMBER"/>
    <property type="match status" value="1"/>
</dbReference>
<name>A0ABX1TS51_9GAMM</name>
<dbReference type="Proteomes" id="UP000760480">
    <property type="component" value="Unassembled WGS sequence"/>
</dbReference>
<dbReference type="SMART" id="SM00382">
    <property type="entry name" value="AAA"/>
    <property type="match status" value="1"/>
</dbReference>
<comment type="caution">
    <text evidence="13">The sequence shown here is derived from an EMBL/GenBank/DDBJ whole genome shotgun (WGS) entry which is preliminary data.</text>
</comment>
<dbReference type="HAMAP" id="MF_01487">
    <property type="entry name" value="RecD"/>
    <property type="match status" value="1"/>
</dbReference>
<dbReference type="Gene3D" id="2.30.30.940">
    <property type="match status" value="1"/>
</dbReference>
<dbReference type="NCBIfam" id="TIGR01447">
    <property type="entry name" value="recD"/>
    <property type="match status" value="1"/>
</dbReference>
<dbReference type="CDD" id="cd18809">
    <property type="entry name" value="SF1_C_RecD"/>
    <property type="match status" value="1"/>
</dbReference>
<keyword evidence="4 11" id="KW-0378">Hydrolase</keyword>
<evidence type="ECO:0000256" key="2">
    <source>
        <dbReference type="ARBA" id="ARBA00022741"/>
    </source>
</evidence>
<keyword evidence="5 11" id="KW-0347">Helicase</keyword>
<dbReference type="InterPro" id="IPR006344">
    <property type="entry name" value="RecD"/>
</dbReference>
<accession>A0ABX1TS51</accession>
<dbReference type="InterPro" id="IPR049550">
    <property type="entry name" value="RecD_N"/>
</dbReference>
<evidence type="ECO:0000313" key="14">
    <source>
        <dbReference type="Proteomes" id="UP000760480"/>
    </source>
</evidence>
<feature type="binding site" evidence="11">
    <location>
        <begin position="196"/>
        <end position="203"/>
    </location>
    <ligand>
        <name>ATP</name>
        <dbReference type="ChEBI" id="CHEBI:30616"/>
    </ligand>
</feature>
<evidence type="ECO:0000256" key="8">
    <source>
        <dbReference type="ARBA" id="ARBA00023125"/>
    </source>
</evidence>
<comment type="catalytic activity">
    <reaction evidence="11">
        <text>ATP + H2O = ADP + phosphate + H(+)</text>
        <dbReference type="Rhea" id="RHEA:13065"/>
        <dbReference type="ChEBI" id="CHEBI:15377"/>
        <dbReference type="ChEBI" id="CHEBI:15378"/>
        <dbReference type="ChEBI" id="CHEBI:30616"/>
        <dbReference type="ChEBI" id="CHEBI:43474"/>
        <dbReference type="ChEBI" id="CHEBI:456216"/>
        <dbReference type="EC" id="5.6.2.3"/>
    </reaction>
</comment>
<keyword evidence="8 11" id="KW-0238">DNA-binding</keyword>
<dbReference type="CDD" id="cd17933">
    <property type="entry name" value="DEXSc_RecD-like"/>
    <property type="match status" value="1"/>
</dbReference>
<evidence type="ECO:0000256" key="3">
    <source>
        <dbReference type="ARBA" id="ARBA00022763"/>
    </source>
</evidence>
<evidence type="ECO:0000256" key="7">
    <source>
        <dbReference type="ARBA" id="ARBA00022840"/>
    </source>
</evidence>
<gene>
    <name evidence="11 13" type="primary">recD</name>
    <name evidence="13" type="ORF">E4P82_17440</name>
</gene>